<dbReference type="InterPro" id="IPR058240">
    <property type="entry name" value="rSAM_sf"/>
</dbReference>
<evidence type="ECO:0000256" key="9">
    <source>
        <dbReference type="ARBA" id="ARBA00023014"/>
    </source>
</evidence>
<dbReference type="Pfam" id="PF00919">
    <property type="entry name" value="UPF0004"/>
    <property type="match status" value="1"/>
</dbReference>
<keyword evidence="13" id="KW-1185">Reference proteome</keyword>
<dbReference type="NCBIfam" id="TIGR00089">
    <property type="entry name" value="MiaB/RimO family radical SAM methylthiotransferase"/>
    <property type="match status" value="1"/>
</dbReference>
<keyword evidence="5" id="KW-0949">S-adenosyl-L-methionine</keyword>
<evidence type="ECO:0000256" key="3">
    <source>
        <dbReference type="ARBA" id="ARBA00022490"/>
    </source>
</evidence>
<comment type="caution">
    <text evidence="12">The sequence shown here is derived from an EMBL/GenBank/DDBJ whole genome shotgun (WGS) entry which is preliminary data.</text>
</comment>
<dbReference type="InterPro" id="IPR006638">
    <property type="entry name" value="Elp3/MiaA/NifB-like_rSAM"/>
</dbReference>
<reference evidence="12 13" key="1">
    <citation type="submission" date="2019-07" db="EMBL/GenBank/DDBJ databases">
        <title>Genomic Encyclopedia of Archaeal and Bacterial Type Strains, Phase II (KMG-II): from individual species to whole genera.</title>
        <authorList>
            <person name="Goeker M."/>
        </authorList>
    </citation>
    <scope>NUCLEOTIDE SEQUENCE [LARGE SCALE GENOMIC DNA]</scope>
    <source>
        <strain evidence="12 13">DSM 21935</strain>
    </source>
</reference>
<dbReference type="PANTHER" id="PTHR11918:SF45">
    <property type="entry name" value="THREONYLCARBAMOYLADENOSINE TRNA METHYLTHIOTRANSFERASE"/>
    <property type="match status" value="1"/>
</dbReference>
<dbReference type="Gene3D" id="3.40.50.12160">
    <property type="entry name" value="Methylthiotransferase, N-terminal domain"/>
    <property type="match status" value="1"/>
</dbReference>
<dbReference type="CDD" id="cd01335">
    <property type="entry name" value="Radical_SAM"/>
    <property type="match status" value="1"/>
</dbReference>
<dbReference type="FunFam" id="3.40.50.12160:FF:000004">
    <property type="entry name" value="Threonylcarbamoyladenosine tRNA methylthiotransferase MtaB"/>
    <property type="match status" value="1"/>
</dbReference>
<dbReference type="InterPro" id="IPR013848">
    <property type="entry name" value="Methylthiotransferase_N"/>
</dbReference>
<dbReference type="InterPro" id="IPR005839">
    <property type="entry name" value="Methylthiotransferase"/>
</dbReference>
<evidence type="ECO:0000259" key="10">
    <source>
        <dbReference type="PROSITE" id="PS51449"/>
    </source>
</evidence>
<dbReference type="PROSITE" id="PS51918">
    <property type="entry name" value="RADICAL_SAM"/>
    <property type="match status" value="1"/>
</dbReference>
<dbReference type="OrthoDB" id="9805215at2"/>
<dbReference type="InterPro" id="IPR007197">
    <property type="entry name" value="rSAM"/>
</dbReference>
<evidence type="ECO:0000256" key="6">
    <source>
        <dbReference type="ARBA" id="ARBA00022694"/>
    </source>
</evidence>
<sequence length="444" mass="50480">MKDVAFKTLGCKLNYSETMAIQQDFEEEGYHITDFDSKADIYVINTCSVTQSANATCRSTVRRALRRNADAFVAVIGCYAQLEPDEIADIDGVDAILGAKNKFKLLELFDDFEKRSEPIVYNSDVNEAVDFHNAFSADDRTRAFLKVQDGCSYNCSFCTIPMARGESRSPEISSVVKNAELLVQDGFKEVVITGVNAGDFGRGTDENFFMLIQALDKIQELERIRFSSVEPNLMHEDIIRFTADSDKMQPHFHMPLQSGSDEMLGLMRRRYQSGLYKERVELIKELMPDAAIGVDVITGHPGETDELFQESFDFISDLPISYLHVFTYSERPNTHALEIEHNVQDSVRKERTHKLRRLSKKKRYHFDTSFTDQVRPVLFEGANHNGAMLGWTDNYVRVGIPYNPQYENKILPVRLGTRAKDGYLIGELTPQAKEEERTIAELVG</sequence>
<feature type="domain" description="Radical SAM core" evidence="11">
    <location>
        <begin position="137"/>
        <end position="365"/>
    </location>
</feature>
<evidence type="ECO:0000256" key="1">
    <source>
        <dbReference type="ARBA" id="ARBA00001966"/>
    </source>
</evidence>
<evidence type="ECO:0000313" key="12">
    <source>
        <dbReference type="EMBL" id="TYP95078.1"/>
    </source>
</evidence>
<keyword evidence="7" id="KW-0479">Metal-binding</keyword>
<evidence type="ECO:0000256" key="5">
    <source>
        <dbReference type="ARBA" id="ARBA00022691"/>
    </source>
</evidence>
<keyword evidence="6" id="KW-0819">tRNA processing</keyword>
<keyword evidence="3" id="KW-0963">Cytoplasm</keyword>
<dbReference type="GO" id="GO:0051539">
    <property type="term" value="F:4 iron, 4 sulfur cluster binding"/>
    <property type="evidence" value="ECO:0007669"/>
    <property type="project" value="UniProtKB-KW"/>
</dbReference>
<dbReference type="PANTHER" id="PTHR11918">
    <property type="entry name" value="RADICAL SAM PROTEINS"/>
    <property type="match status" value="1"/>
</dbReference>
<keyword evidence="9" id="KW-0411">Iron-sulfur</keyword>
<keyword evidence="8" id="KW-0408">Iron</keyword>
<dbReference type="InterPro" id="IPR020612">
    <property type="entry name" value="Methylthiotransferase_CS"/>
</dbReference>
<evidence type="ECO:0000256" key="4">
    <source>
        <dbReference type="ARBA" id="ARBA00022679"/>
    </source>
</evidence>
<dbReference type="InterPro" id="IPR038135">
    <property type="entry name" value="Methylthiotransferase_N_sf"/>
</dbReference>
<evidence type="ECO:0000256" key="7">
    <source>
        <dbReference type="ARBA" id="ARBA00022723"/>
    </source>
</evidence>
<feature type="domain" description="MTTase N-terminal" evidence="10">
    <location>
        <begin position="2"/>
        <end position="114"/>
    </location>
</feature>
<dbReference type="SUPFAM" id="SSF102114">
    <property type="entry name" value="Radical SAM enzymes"/>
    <property type="match status" value="1"/>
</dbReference>
<dbReference type="EMBL" id="VNHY01000001">
    <property type="protein sequence ID" value="TYP95078.1"/>
    <property type="molecule type" value="Genomic_DNA"/>
</dbReference>
<keyword evidence="2" id="KW-0004">4Fe-4S</keyword>
<evidence type="ECO:0000256" key="2">
    <source>
        <dbReference type="ARBA" id="ARBA00022485"/>
    </source>
</evidence>
<dbReference type="RefSeq" id="WP_148897760.1">
    <property type="nucleotide sequence ID" value="NZ_VNHY01000001.1"/>
</dbReference>
<gene>
    <name evidence="12" type="ORF">LX73_0373</name>
</gene>
<dbReference type="GO" id="GO:0046872">
    <property type="term" value="F:metal ion binding"/>
    <property type="evidence" value="ECO:0007669"/>
    <property type="project" value="UniProtKB-KW"/>
</dbReference>
<accession>A0A5D3YP46</accession>
<dbReference type="SFLD" id="SFLDG01061">
    <property type="entry name" value="methylthiotransferase"/>
    <property type="match status" value="1"/>
</dbReference>
<dbReference type="SMART" id="SM00729">
    <property type="entry name" value="Elp3"/>
    <property type="match status" value="1"/>
</dbReference>
<dbReference type="SFLD" id="SFLDS00029">
    <property type="entry name" value="Radical_SAM"/>
    <property type="match status" value="1"/>
</dbReference>
<protein>
    <submittedName>
        <fullName evidence="12">Threonylcarbamoyladenosine tRNA methylthiotransferase MtaB</fullName>
    </submittedName>
</protein>
<name>A0A5D3YP46_9BACT</name>
<organism evidence="12 13">
    <name type="scientific">Fodinibius salinus</name>
    <dbReference type="NCBI Taxonomy" id="860790"/>
    <lineage>
        <taxon>Bacteria</taxon>
        <taxon>Pseudomonadati</taxon>
        <taxon>Balneolota</taxon>
        <taxon>Balneolia</taxon>
        <taxon>Balneolales</taxon>
        <taxon>Balneolaceae</taxon>
        <taxon>Fodinibius</taxon>
    </lineage>
</organism>
<keyword evidence="4 12" id="KW-0808">Transferase</keyword>
<evidence type="ECO:0000313" key="13">
    <source>
        <dbReference type="Proteomes" id="UP000324595"/>
    </source>
</evidence>
<dbReference type="Gene3D" id="3.80.30.20">
    <property type="entry name" value="tm_1862 like domain"/>
    <property type="match status" value="1"/>
</dbReference>
<dbReference type="SFLD" id="SFLDG01082">
    <property type="entry name" value="B12-binding_domain_containing"/>
    <property type="match status" value="1"/>
</dbReference>
<dbReference type="AlphaFoldDB" id="A0A5D3YP46"/>
<evidence type="ECO:0000259" key="11">
    <source>
        <dbReference type="PROSITE" id="PS51918"/>
    </source>
</evidence>
<comment type="cofactor">
    <cofactor evidence="1">
        <name>[4Fe-4S] cluster</name>
        <dbReference type="ChEBI" id="CHEBI:49883"/>
    </cofactor>
</comment>
<dbReference type="Pfam" id="PF04055">
    <property type="entry name" value="Radical_SAM"/>
    <property type="match status" value="1"/>
</dbReference>
<evidence type="ECO:0000256" key="8">
    <source>
        <dbReference type="ARBA" id="ARBA00023004"/>
    </source>
</evidence>
<dbReference type="InterPro" id="IPR006467">
    <property type="entry name" value="MiaB-like_bact"/>
</dbReference>
<dbReference type="Proteomes" id="UP000324595">
    <property type="component" value="Unassembled WGS sequence"/>
</dbReference>
<proteinExistence type="predicted"/>
<dbReference type="InterPro" id="IPR023404">
    <property type="entry name" value="rSAM_horseshoe"/>
</dbReference>
<dbReference type="NCBIfam" id="TIGR01579">
    <property type="entry name" value="MiaB-like-C"/>
    <property type="match status" value="1"/>
</dbReference>
<dbReference type="PROSITE" id="PS51449">
    <property type="entry name" value="MTTASE_N"/>
    <property type="match status" value="1"/>
</dbReference>
<dbReference type="GO" id="GO:0035598">
    <property type="term" value="F:tRNA (N(6)-L-threonylcarbamoyladenosine(37)-C(2))-methylthiotransferase activity"/>
    <property type="evidence" value="ECO:0007669"/>
    <property type="project" value="TreeGrafter"/>
</dbReference>
<dbReference type="PROSITE" id="PS01278">
    <property type="entry name" value="MTTASE_RADICAL"/>
    <property type="match status" value="1"/>
</dbReference>